<dbReference type="InterPro" id="IPR050199">
    <property type="entry name" value="IgHV"/>
</dbReference>
<dbReference type="InterPro" id="IPR036179">
    <property type="entry name" value="Ig-like_dom_sf"/>
</dbReference>
<evidence type="ECO:0000256" key="1">
    <source>
        <dbReference type="ARBA" id="ARBA00022859"/>
    </source>
</evidence>
<dbReference type="InterPro" id="IPR003599">
    <property type="entry name" value="Ig_sub"/>
</dbReference>
<dbReference type="InterPro" id="IPR013106">
    <property type="entry name" value="Ig_V-set"/>
</dbReference>
<dbReference type="AlphaFoldDB" id="A0A8C3HTB3"/>
<organism evidence="5 6">
    <name type="scientific">Chrysemys picta bellii</name>
    <name type="common">Western painted turtle</name>
    <name type="synonym">Emys bellii</name>
    <dbReference type="NCBI Taxonomy" id="8478"/>
    <lineage>
        <taxon>Eukaryota</taxon>
        <taxon>Metazoa</taxon>
        <taxon>Chordata</taxon>
        <taxon>Craniata</taxon>
        <taxon>Vertebrata</taxon>
        <taxon>Euteleostomi</taxon>
        <taxon>Archelosauria</taxon>
        <taxon>Testudinata</taxon>
        <taxon>Testudines</taxon>
        <taxon>Cryptodira</taxon>
        <taxon>Durocryptodira</taxon>
        <taxon>Testudinoidea</taxon>
        <taxon>Emydidae</taxon>
        <taxon>Chrysemys</taxon>
    </lineage>
</organism>
<evidence type="ECO:0000313" key="6">
    <source>
        <dbReference type="Proteomes" id="UP000694380"/>
    </source>
</evidence>
<evidence type="ECO:0000313" key="5">
    <source>
        <dbReference type="Ensembl" id="ENSCPBP00000022830.1"/>
    </source>
</evidence>
<dbReference type="PROSITE" id="PS50835">
    <property type="entry name" value="IG_LIKE"/>
    <property type="match status" value="1"/>
</dbReference>
<dbReference type="GeneTree" id="ENSGT01030000234536"/>
<keyword evidence="6" id="KW-1185">Reference proteome</keyword>
<dbReference type="OMA" id="SSNGMGW"/>
<evidence type="ECO:0000256" key="3">
    <source>
        <dbReference type="ARBA" id="ARBA00043265"/>
    </source>
</evidence>
<protein>
    <recommendedName>
        <fullName evidence="4">Ig-like domain-containing protein</fullName>
    </recommendedName>
</protein>
<evidence type="ECO:0000256" key="2">
    <source>
        <dbReference type="ARBA" id="ARBA00023130"/>
    </source>
</evidence>
<dbReference type="GO" id="GO:0019814">
    <property type="term" value="C:immunoglobulin complex"/>
    <property type="evidence" value="ECO:0007669"/>
    <property type="project" value="UniProtKB-KW"/>
</dbReference>
<reference evidence="5" key="1">
    <citation type="submission" date="2025-08" db="UniProtKB">
        <authorList>
            <consortium name="Ensembl"/>
        </authorList>
    </citation>
    <scope>IDENTIFICATION</scope>
</reference>
<dbReference type="GO" id="GO:0002250">
    <property type="term" value="P:adaptive immune response"/>
    <property type="evidence" value="ECO:0007669"/>
    <property type="project" value="UniProtKB-KW"/>
</dbReference>
<sequence length="206" mass="22445">MFPGARSQVQLAASGPGLGQVSEPLTLTCAVSGGSVTADYWDWYRQLPRGGLDWLGEIDWYNSQWRVDYTPSLQGRKTLSADSSKNQFSLRLRSLTAADTATYYCARRDTQTGSPRTERGEPYAPGWGEFNGTFRAVGGRGRDQLREAHPSGLKKGPKLKPETLSGKLLNFIVTGLDAFSSLLQVSTLSVGNIVKFPSCFPCALAM</sequence>
<keyword evidence="2" id="KW-1064">Adaptive immunity</keyword>
<keyword evidence="1" id="KW-0391">Immunity</keyword>
<dbReference type="GO" id="GO:0005576">
    <property type="term" value="C:extracellular region"/>
    <property type="evidence" value="ECO:0007669"/>
    <property type="project" value="UniProtKB-ARBA"/>
</dbReference>
<feature type="domain" description="Ig-like" evidence="4">
    <location>
        <begin position="3"/>
        <end position="105"/>
    </location>
</feature>
<dbReference type="SMART" id="SM00406">
    <property type="entry name" value="IGv"/>
    <property type="match status" value="1"/>
</dbReference>
<dbReference type="InterPro" id="IPR007110">
    <property type="entry name" value="Ig-like_dom"/>
</dbReference>
<dbReference type="Pfam" id="PF07686">
    <property type="entry name" value="V-set"/>
    <property type="match status" value="1"/>
</dbReference>
<keyword evidence="3" id="KW-1280">Immunoglobulin</keyword>
<dbReference type="SMART" id="SM00409">
    <property type="entry name" value="IG"/>
    <property type="match status" value="1"/>
</dbReference>
<reference evidence="5" key="2">
    <citation type="submission" date="2025-09" db="UniProtKB">
        <authorList>
            <consortium name="Ensembl"/>
        </authorList>
    </citation>
    <scope>IDENTIFICATION</scope>
</reference>
<name>A0A8C3HTB3_CHRPI</name>
<dbReference type="PANTHER" id="PTHR23266">
    <property type="entry name" value="IMMUNOGLOBULIN HEAVY CHAIN"/>
    <property type="match status" value="1"/>
</dbReference>
<dbReference type="Ensembl" id="ENSCPBT00000026894.1">
    <property type="protein sequence ID" value="ENSCPBP00000022830.1"/>
    <property type="gene ID" value="ENSCPBG00000016311.1"/>
</dbReference>
<evidence type="ECO:0000259" key="4">
    <source>
        <dbReference type="PROSITE" id="PS50835"/>
    </source>
</evidence>
<dbReference type="Proteomes" id="UP000694380">
    <property type="component" value="Unplaced"/>
</dbReference>
<dbReference type="SUPFAM" id="SSF48726">
    <property type="entry name" value="Immunoglobulin"/>
    <property type="match status" value="1"/>
</dbReference>
<dbReference type="InterPro" id="IPR013783">
    <property type="entry name" value="Ig-like_fold"/>
</dbReference>
<dbReference type="Gene3D" id="2.60.40.10">
    <property type="entry name" value="Immunoglobulins"/>
    <property type="match status" value="1"/>
</dbReference>
<accession>A0A8C3HTB3</accession>
<proteinExistence type="predicted"/>